<feature type="domain" description="PAS" evidence="7">
    <location>
        <begin position="115"/>
        <end position="154"/>
    </location>
</feature>
<dbReference type="FunFam" id="3.30.565.10:FF:000006">
    <property type="entry name" value="Sensor histidine kinase WalK"/>
    <property type="match status" value="1"/>
</dbReference>
<dbReference type="Pfam" id="PF08448">
    <property type="entry name" value="PAS_4"/>
    <property type="match status" value="1"/>
</dbReference>
<evidence type="ECO:0000313" key="11">
    <source>
        <dbReference type="Proteomes" id="UP000539473"/>
    </source>
</evidence>
<dbReference type="CDD" id="cd00082">
    <property type="entry name" value="HisKA"/>
    <property type="match status" value="1"/>
</dbReference>
<dbReference type="CDD" id="cd00130">
    <property type="entry name" value="PAS"/>
    <property type="match status" value="3"/>
</dbReference>
<dbReference type="EC" id="2.7.13.3" evidence="2"/>
<evidence type="ECO:0000256" key="2">
    <source>
        <dbReference type="ARBA" id="ARBA00012438"/>
    </source>
</evidence>
<comment type="catalytic activity">
    <reaction evidence="1">
        <text>ATP + protein L-histidine = ADP + protein N-phospho-L-histidine.</text>
        <dbReference type="EC" id="2.7.13.3"/>
    </reaction>
</comment>
<feature type="domain" description="Histidine kinase" evidence="6">
    <location>
        <begin position="537"/>
        <end position="751"/>
    </location>
</feature>
<evidence type="ECO:0000313" key="12">
    <source>
        <dbReference type="Proteomes" id="UP000619376"/>
    </source>
</evidence>
<dbReference type="PROSITE" id="PS50109">
    <property type="entry name" value="HIS_KIN"/>
    <property type="match status" value="1"/>
</dbReference>
<dbReference type="Pfam" id="PF08447">
    <property type="entry name" value="PAS_3"/>
    <property type="match status" value="1"/>
</dbReference>
<evidence type="ECO:0000256" key="4">
    <source>
        <dbReference type="ARBA" id="ARBA00022679"/>
    </source>
</evidence>
<dbReference type="Gene3D" id="1.10.287.130">
    <property type="match status" value="1"/>
</dbReference>
<dbReference type="InterPro" id="IPR003661">
    <property type="entry name" value="HisK_dim/P_dom"/>
</dbReference>
<dbReference type="PROSITE" id="PS50113">
    <property type="entry name" value="PAC"/>
    <property type="match status" value="2"/>
</dbReference>
<dbReference type="SMART" id="SM00387">
    <property type="entry name" value="HATPase_c"/>
    <property type="match status" value="1"/>
</dbReference>
<dbReference type="PRINTS" id="PR00344">
    <property type="entry name" value="BCTRLSENSOR"/>
</dbReference>
<sequence>MGLSAASPEFGALIQAIPNPVVLVREEGPAAMNPAARSRLRQLGEADDWRRLFDDAALPDVLLAVAEAWQGETGRVSVKLRDVIAPGQVTVAPAGPGGALLHLQVGRDPMETALHLLDTLGLGVTVHGPDSAVLHANERAQEILGLSEEQLTGRDAADVRWRAIRPNGEPFPAEERAAIQAIRTGQVQRQVPMGIFHPPSGTWRWLHVTAVPRRVPGSAQVRQVTVMFEDVTERQRADAEVRRSERQYRSLVEATSQVVWTAREDGSVLAPQPDWEAFTGQTPLEYEGRGCLSAVHPDDRRHTLEAWRTARDAQTVYATTHRLRRADGAFVSMQVRAAPVRGEDGTVEEWIGAYSEVPPEPGTGTPHTADAAALEAQVQERTQRLAEVTRFSTLLLTAAGEGVFGLDRQGVTTFANPSAARIVGHSVEGMIGSEQHALIHHHHADGSPFPLHDCPIHRTLEDGEVRRVEADVFWHAQGRAVPVSYVVTPTHGDQGEITGAVVIMQDITERTRTQEQLQAAMLELQRSNHDLEQFAAVASHDLQEPLRTIGTYTQLLAHRAGGQLDARATTYLGVMESAADRMRGLIQDLLAFARVGRDESPQRPVVLADVLAAGAQDVQGTLQQTGGTLTWDTPHTVLGQGTLVTQLLTNLIGNALKFVPPERAPQVRVESVREGNWVHVQVADNGIGIDQDAAEGVFEIFRRLHPRETYAGNGMGLAICRRIVEQHGGHLWLESSPGQGSTFHFTLPAAPEHD</sequence>
<evidence type="ECO:0000313" key="9">
    <source>
        <dbReference type="EMBL" id="GHF50318.1"/>
    </source>
</evidence>
<keyword evidence="12" id="KW-1185">Reference proteome</keyword>
<dbReference type="Pfam" id="PF00512">
    <property type="entry name" value="HisKA"/>
    <property type="match status" value="1"/>
</dbReference>
<dbReference type="InterPro" id="IPR000014">
    <property type="entry name" value="PAS"/>
</dbReference>
<dbReference type="Gene3D" id="3.30.565.10">
    <property type="entry name" value="Histidine kinase-like ATPase, C-terminal domain"/>
    <property type="match status" value="1"/>
</dbReference>
<dbReference type="GO" id="GO:0006355">
    <property type="term" value="P:regulation of DNA-templated transcription"/>
    <property type="evidence" value="ECO:0007669"/>
    <property type="project" value="InterPro"/>
</dbReference>
<dbReference type="InterPro" id="IPR013656">
    <property type="entry name" value="PAS_4"/>
</dbReference>
<evidence type="ECO:0000256" key="1">
    <source>
        <dbReference type="ARBA" id="ARBA00000085"/>
    </source>
</evidence>
<dbReference type="InterPro" id="IPR003594">
    <property type="entry name" value="HATPase_dom"/>
</dbReference>
<feature type="domain" description="PAC" evidence="8">
    <location>
        <begin position="189"/>
        <end position="243"/>
    </location>
</feature>
<dbReference type="Proteomes" id="UP000619376">
    <property type="component" value="Unassembled WGS sequence"/>
</dbReference>
<reference evidence="12" key="2">
    <citation type="journal article" date="2019" name="Int. J. Syst. Evol. Microbiol.">
        <title>The Global Catalogue of Microorganisms (GCM) 10K type strain sequencing project: providing services to taxonomists for standard genome sequencing and annotation.</title>
        <authorList>
            <consortium name="The Broad Institute Genomics Platform"/>
            <consortium name="The Broad Institute Genome Sequencing Center for Infectious Disease"/>
            <person name="Wu L."/>
            <person name="Ma J."/>
        </authorList>
    </citation>
    <scope>NUCLEOTIDE SEQUENCE [LARGE SCALE GENOMIC DNA]</scope>
    <source>
        <strain evidence="12">CGMCC 1.18437</strain>
    </source>
</reference>
<gene>
    <name evidence="9" type="ORF">GCM10017781_28530</name>
    <name evidence="10" type="ORF">HNQ07_002917</name>
</gene>
<feature type="domain" description="PAS" evidence="7">
    <location>
        <begin position="395"/>
        <end position="463"/>
    </location>
</feature>
<evidence type="ECO:0000256" key="3">
    <source>
        <dbReference type="ARBA" id="ARBA00022553"/>
    </source>
</evidence>
<reference evidence="9" key="4">
    <citation type="submission" date="2024-05" db="EMBL/GenBank/DDBJ databases">
        <authorList>
            <person name="Sun Q."/>
            <person name="Zhou Y."/>
        </authorList>
    </citation>
    <scope>NUCLEOTIDE SEQUENCE</scope>
    <source>
        <strain evidence="9">CGMCC 1.18437</strain>
    </source>
</reference>
<dbReference type="AlphaFoldDB" id="A0A7W8KFV1"/>
<dbReference type="InterPro" id="IPR005467">
    <property type="entry name" value="His_kinase_dom"/>
</dbReference>
<dbReference type="SMART" id="SM00388">
    <property type="entry name" value="HisKA"/>
    <property type="match status" value="1"/>
</dbReference>
<dbReference type="Pfam" id="PF02518">
    <property type="entry name" value="HATPase_c"/>
    <property type="match status" value="1"/>
</dbReference>
<dbReference type="SUPFAM" id="SSF55874">
    <property type="entry name" value="ATPase domain of HSP90 chaperone/DNA topoisomerase II/histidine kinase"/>
    <property type="match status" value="1"/>
</dbReference>
<reference evidence="10 11" key="3">
    <citation type="submission" date="2020-08" db="EMBL/GenBank/DDBJ databases">
        <title>Genomic Encyclopedia of Type Strains, Phase IV (KMG-IV): sequencing the most valuable type-strain genomes for metagenomic binning, comparative biology and taxonomic classification.</title>
        <authorList>
            <person name="Goeker M."/>
        </authorList>
    </citation>
    <scope>NUCLEOTIDE SEQUENCE [LARGE SCALE GENOMIC DNA]</scope>
    <source>
        <strain evidence="10 11">DSM 27521</strain>
    </source>
</reference>
<dbReference type="GO" id="GO:0000155">
    <property type="term" value="F:phosphorelay sensor kinase activity"/>
    <property type="evidence" value="ECO:0007669"/>
    <property type="project" value="InterPro"/>
</dbReference>
<dbReference type="PROSITE" id="PS50112">
    <property type="entry name" value="PAS"/>
    <property type="match status" value="3"/>
</dbReference>
<keyword evidence="5 9" id="KW-0418">Kinase</keyword>
<organism evidence="10 11">
    <name type="scientific">Deinococcus metalli</name>
    <dbReference type="NCBI Taxonomy" id="1141878"/>
    <lineage>
        <taxon>Bacteria</taxon>
        <taxon>Thermotogati</taxon>
        <taxon>Deinococcota</taxon>
        <taxon>Deinococci</taxon>
        <taxon>Deinococcales</taxon>
        <taxon>Deinococcaceae</taxon>
        <taxon>Deinococcus</taxon>
    </lineage>
</organism>
<dbReference type="Gene3D" id="3.30.450.20">
    <property type="entry name" value="PAS domain"/>
    <property type="match status" value="3"/>
</dbReference>
<name>A0A7W8KFV1_9DEIO</name>
<feature type="domain" description="PAS" evidence="7">
    <location>
        <begin position="244"/>
        <end position="314"/>
    </location>
</feature>
<evidence type="ECO:0000259" key="7">
    <source>
        <dbReference type="PROSITE" id="PS50112"/>
    </source>
</evidence>
<dbReference type="InterPro" id="IPR004358">
    <property type="entry name" value="Sig_transdc_His_kin-like_C"/>
</dbReference>
<dbReference type="EMBL" id="BNAJ01000007">
    <property type="protein sequence ID" value="GHF50318.1"/>
    <property type="molecule type" value="Genomic_DNA"/>
</dbReference>
<protein>
    <recommendedName>
        <fullName evidence="2">histidine kinase</fullName>
        <ecNumber evidence="2">2.7.13.3</ecNumber>
    </recommendedName>
</protein>
<dbReference type="SUPFAM" id="SSF55785">
    <property type="entry name" value="PYP-like sensor domain (PAS domain)"/>
    <property type="match status" value="3"/>
</dbReference>
<accession>A0A7W8KFV1</accession>
<dbReference type="InterPro" id="IPR035965">
    <property type="entry name" value="PAS-like_dom_sf"/>
</dbReference>
<dbReference type="Pfam" id="PF00989">
    <property type="entry name" value="PAS"/>
    <property type="match status" value="1"/>
</dbReference>
<comment type="caution">
    <text evidence="10">The sequence shown here is derived from an EMBL/GenBank/DDBJ whole genome shotgun (WGS) entry which is preliminary data.</text>
</comment>
<dbReference type="PANTHER" id="PTHR43304:SF1">
    <property type="entry name" value="PAC DOMAIN-CONTAINING PROTEIN"/>
    <property type="match status" value="1"/>
</dbReference>
<evidence type="ECO:0000256" key="5">
    <source>
        <dbReference type="ARBA" id="ARBA00022777"/>
    </source>
</evidence>
<dbReference type="InterPro" id="IPR000700">
    <property type="entry name" value="PAS-assoc_C"/>
</dbReference>
<keyword evidence="4" id="KW-0808">Transferase</keyword>
<evidence type="ECO:0000313" key="10">
    <source>
        <dbReference type="EMBL" id="MBB5377425.1"/>
    </source>
</evidence>
<dbReference type="RefSeq" id="WP_229832018.1">
    <property type="nucleotide sequence ID" value="NZ_BNAJ01000007.1"/>
</dbReference>
<feature type="domain" description="PAC" evidence="8">
    <location>
        <begin position="466"/>
        <end position="519"/>
    </location>
</feature>
<dbReference type="InterPro" id="IPR052162">
    <property type="entry name" value="Sensor_kinase/Photoreceptor"/>
</dbReference>
<dbReference type="PANTHER" id="PTHR43304">
    <property type="entry name" value="PHYTOCHROME-LIKE PROTEIN CPH1"/>
    <property type="match status" value="1"/>
</dbReference>
<dbReference type="EMBL" id="JACHFK010000007">
    <property type="protein sequence ID" value="MBB5377425.1"/>
    <property type="molecule type" value="Genomic_DNA"/>
</dbReference>
<dbReference type="InterPro" id="IPR013767">
    <property type="entry name" value="PAS_fold"/>
</dbReference>
<dbReference type="InterPro" id="IPR013655">
    <property type="entry name" value="PAS_fold_3"/>
</dbReference>
<reference evidence="9" key="1">
    <citation type="journal article" date="2014" name="Int. J. Syst. Evol. Microbiol.">
        <title>Complete genome of a new Firmicutes species belonging to the dominant human colonic microbiota ('Ruminococcus bicirculans') reveals two chromosomes and a selective capacity to utilize plant glucans.</title>
        <authorList>
            <consortium name="NISC Comparative Sequencing Program"/>
            <person name="Wegmann U."/>
            <person name="Louis P."/>
            <person name="Goesmann A."/>
            <person name="Henrissat B."/>
            <person name="Duncan S.H."/>
            <person name="Flint H.J."/>
        </authorList>
    </citation>
    <scope>NUCLEOTIDE SEQUENCE</scope>
    <source>
        <strain evidence="9">CGMCC 1.18437</strain>
    </source>
</reference>
<evidence type="ECO:0000259" key="8">
    <source>
        <dbReference type="PROSITE" id="PS50113"/>
    </source>
</evidence>
<dbReference type="InterPro" id="IPR036097">
    <property type="entry name" value="HisK_dim/P_sf"/>
</dbReference>
<dbReference type="NCBIfam" id="TIGR00229">
    <property type="entry name" value="sensory_box"/>
    <property type="match status" value="3"/>
</dbReference>
<dbReference type="Proteomes" id="UP000539473">
    <property type="component" value="Unassembled WGS sequence"/>
</dbReference>
<dbReference type="SUPFAM" id="SSF47384">
    <property type="entry name" value="Homodimeric domain of signal transducing histidine kinase"/>
    <property type="match status" value="1"/>
</dbReference>
<dbReference type="SMART" id="SM00086">
    <property type="entry name" value="PAC"/>
    <property type="match status" value="3"/>
</dbReference>
<proteinExistence type="predicted"/>
<dbReference type="SMART" id="SM00091">
    <property type="entry name" value="PAS"/>
    <property type="match status" value="3"/>
</dbReference>
<dbReference type="InterPro" id="IPR036890">
    <property type="entry name" value="HATPase_C_sf"/>
</dbReference>
<dbReference type="InterPro" id="IPR001610">
    <property type="entry name" value="PAC"/>
</dbReference>
<keyword evidence="3" id="KW-0597">Phosphoprotein</keyword>
<evidence type="ECO:0000259" key="6">
    <source>
        <dbReference type="PROSITE" id="PS50109"/>
    </source>
</evidence>